<dbReference type="EMBL" id="CP133615">
    <property type="protein sequence ID" value="WMV24489.1"/>
    <property type="molecule type" value="Genomic_DNA"/>
</dbReference>
<evidence type="ECO:0000313" key="2">
    <source>
        <dbReference type="Proteomes" id="UP001234989"/>
    </source>
</evidence>
<accession>A0AAF0TM77</accession>
<reference evidence="1" key="1">
    <citation type="submission" date="2023-08" db="EMBL/GenBank/DDBJ databases">
        <title>A de novo genome assembly of Solanum verrucosum Schlechtendal, a Mexican diploid species geographically isolated from the other diploid A-genome species in potato relatives.</title>
        <authorList>
            <person name="Hosaka K."/>
        </authorList>
    </citation>
    <scope>NUCLEOTIDE SEQUENCE</scope>
    <source>
        <tissue evidence="1">Young leaves</tissue>
    </source>
</reference>
<name>A0AAF0TM77_SOLVR</name>
<gene>
    <name evidence="1" type="ORF">MTR67_017874</name>
</gene>
<proteinExistence type="predicted"/>
<dbReference type="AlphaFoldDB" id="A0AAF0TM77"/>
<keyword evidence="2" id="KW-1185">Reference proteome</keyword>
<protein>
    <submittedName>
        <fullName evidence="1">Uncharacterized protein</fullName>
    </submittedName>
</protein>
<dbReference type="Proteomes" id="UP001234989">
    <property type="component" value="Chromosome 4"/>
</dbReference>
<sequence length="241" mass="27559">MASELQSSCMGPIYGPLKLLRAVDGNRRKRESRFLKSSPSTFFMVHQNYVNENVEQEVPQEDPKVLADPLADQEKLKVAFLDSVFSLDMRKEKVLEFINLFQENMSVKEDAFKFTLFSRYASTMGSNFRAKMIKAATTSDTVHVDLTREKMVSKRPSVWVQVLQNKTRFYVLQTQHDQEGSPDVVIGMLKVFHLDDYALLDPGDTMSFVTPYVALRLDVILDLLLVIYSISICECIVAKRV</sequence>
<evidence type="ECO:0000313" key="1">
    <source>
        <dbReference type="EMBL" id="WMV24489.1"/>
    </source>
</evidence>
<organism evidence="1 2">
    <name type="scientific">Solanum verrucosum</name>
    <dbReference type="NCBI Taxonomy" id="315347"/>
    <lineage>
        <taxon>Eukaryota</taxon>
        <taxon>Viridiplantae</taxon>
        <taxon>Streptophyta</taxon>
        <taxon>Embryophyta</taxon>
        <taxon>Tracheophyta</taxon>
        <taxon>Spermatophyta</taxon>
        <taxon>Magnoliopsida</taxon>
        <taxon>eudicotyledons</taxon>
        <taxon>Gunneridae</taxon>
        <taxon>Pentapetalae</taxon>
        <taxon>asterids</taxon>
        <taxon>lamiids</taxon>
        <taxon>Solanales</taxon>
        <taxon>Solanaceae</taxon>
        <taxon>Solanoideae</taxon>
        <taxon>Solaneae</taxon>
        <taxon>Solanum</taxon>
    </lineage>
</organism>